<keyword evidence="11" id="KW-1185">Reference proteome</keyword>
<dbReference type="InterPro" id="IPR036175">
    <property type="entry name" value="Sec23/24_helical_dom_sf"/>
</dbReference>
<reference evidence="11" key="1">
    <citation type="submission" date="2019-03" db="EMBL/GenBank/DDBJ databases">
        <title>Snf2 controls pulcherriminic acid biosynthesis and connects pigmentation and antifungal activity of the yeast Metschnikowia pulcherrima.</title>
        <authorList>
            <person name="Gore-Lloyd D."/>
            <person name="Sumann I."/>
            <person name="Brachmann A.O."/>
            <person name="Schneeberger K."/>
            <person name="Ortiz-Merino R.A."/>
            <person name="Moreno-Beltran M."/>
            <person name="Schlaefli M."/>
            <person name="Kirner P."/>
            <person name="Santos Kron A."/>
            <person name="Wolfe K.H."/>
            <person name="Piel J."/>
            <person name="Ahrens C.H."/>
            <person name="Henk D."/>
            <person name="Freimoser F.M."/>
        </authorList>
    </citation>
    <scope>NUCLEOTIDE SEQUENCE [LARGE SCALE GENOMIC DNA]</scope>
    <source>
        <strain evidence="11">APC 1.2</strain>
    </source>
</reference>
<feature type="domain" description="Sec23/Sec24 beta-sandwich" evidence="9">
    <location>
        <begin position="563"/>
        <end position="656"/>
    </location>
</feature>
<feature type="domain" description="Sec23/Sec24 trunk" evidence="7">
    <location>
        <begin position="318"/>
        <end position="555"/>
    </location>
</feature>
<sequence>MSLNGSMTDLLGDVNGLYIDPRRKKRTQRAFHDTSFLPPQPQFAPPPQPFALPALSGAGGSSPGAHNQLQYFTPVVPGTPTLQHGQFTPTPFSLSIFSPSSAAMNITNPVEMAPPTELSLSAARYAHQQVFCTPLEDTSGDSSYKAFLSFQNIVPPMAGTQYFAVDQGTSTPKHIRATMYNVPESESLRKATRLPLAVTVRPFAPLLPTEAPVPIVDMSLLGEMGASDPLEVGPPRCNRCRTYMNPAMVHTSAGKYTCNVCQFPNNTVPAEYVAQIDPMTNQRIDREMRPELHKGVYDIVVPKYYNFGGAETKALGLHHVFLVDISHQSMAKQLPTLLADAMRAAMFDFGEEGAAASSAKFAIILFDTRLHFFNLAPELDAAQICVSGDLEDPFVPFNHGLFADPEQSRLVIEDALNKIEMLEPELRDPEPCLSVALRTAALCLEPVGGGKITAVLLTLLSWGPGRSKIKENRAVGRTQLADAEKAMLSPDNEYYKLLAKDFLAANVGLDIFSVLDTPADMANIGWLASATGGNVNKWLQFAFERDGRALTAQIVHSVKKCLGYQGQLKLRCSNGLQVAQYYGFPTSEGGVVGLASGSLVDPIVPVLTEDQSFTVLLEYDGQLNTKYDCHFQAAVLYTDPQGVRKVRVINLVLAVTERLLDVFDFVDQDAVVATIVRDTVSFIGKESTNELRKSLNEKLVDIFAAFRAMSEEQHNRNSTLTNQLILPDALKHLPNFYLSLTKSKALRDSSAVSLDSRLCDIFQMLYMPLEKLVFHLYPALIELHSLADDEGIPYQDPENVNGFLKLPEFKPLTAATLEQGVYLLCNGSHVYVRVHPNSNRLLLKDLFGDHVETIDDIDPLLDSLPDLPTHVSQQARNLVQFFREQIVVSDQIGSCAIVVAREGIDPTSHDFRDCLVDDKFASTALNTSPSYVEFLSSLHKAVGVKLESEKKPRHKGKETMHTNETLAQRMIHF</sequence>
<evidence type="ECO:0000256" key="5">
    <source>
        <dbReference type="ARBA" id="ARBA00023034"/>
    </source>
</evidence>
<evidence type="ECO:0000259" key="9">
    <source>
        <dbReference type="Pfam" id="PF08033"/>
    </source>
</evidence>
<name>A0A4P6XQY7_9ASCO</name>
<dbReference type="Gene3D" id="3.40.50.410">
    <property type="entry name" value="von Willebrand factor, type A domain"/>
    <property type="match status" value="1"/>
</dbReference>
<dbReference type="Pfam" id="PF04811">
    <property type="entry name" value="Sec23_trunk"/>
    <property type="match status" value="1"/>
</dbReference>
<dbReference type="Pfam" id="PF08033">
    <property type="entry name" value="Sec23_BS"/>
    <property type="match status" value="1"/>
</dbReference>
<dbReference type="InterPro" id="IPR036465">
    <property type="entry name" value="vWFA_dom_sf"/>
</dbReference>
<evidence type="ECO:0000256" key="3">
    <source>
        <dbReference type="ARBA" id="ARBA00022448"/>
    </source>
</evidence>
<dbReference type="AlphaFoldDB" id="A0A4P6XQY7"/>
<dbReference type="GO" id="GO:0008270">
    <property type="term" value="F:zinc ion binding"/>
    <property type="evidence" value="ECO:0007669"/>
    <property type="project" value="InterPro"/>
</dbReference>
<dbReference type="PANTHER" id="PTHR13803">
    <property type="entry name" value="SEC24-RELATED PROTEIN"/>
    <property type="match status" value="1"/>
</dbReference>
<evidence type="ECO:0000313" key="10">
    <source>
        <dbReference type="EMBL" id="QBM88488.1"/>
    </source>
</evidence>
<dbReference type="STRING" id="2163413.A0A4P6XQY7"/>
<dbReference type="GO" id="GO:0006886">
    <property type="term" value="P:intracellular protein transport"/>
    <property type="evidence" value="ECO:0007669"/>
    <property type="project" value="InterPro"/>
</dbReference>
<dbReference type="InterPro" id="IPR012990">
    <property type="entry name" value="Beta-sandwich_Sec23_24"/>
</dbReference>
<dbReference type="InterPro" id="IPR006895">
    <property type="entry name" value="Znf_Sec23_Sec24"/>
</dbReference>
<dbReference type="Proteomes" id="UP000292447">
    <property type="component" value="Chromosome III"/>
</dbReference>
<organism evidence="10 11">
    <name type="scientific">Metschnikowia aff. pulcherrima</name>
    <dbReference type="NCBI Taxonomy" id="2163413"/>
    <lineage>
        <taxon>Eukaryota</taxon>
        <taxon>Fungi</taxon>
        <taxon>Dikarya</taxon>
        <taxon>Ascomycota</taxon>
        <taxon>Saccharomycotina</taxon>
        <taxon>Pichiomycetes</taxon>
        <taxon>Metschnikowiaceae</taxon>
        <taxon>Metschnikowia</taxon>
    </lineage>
</organism>
<accession>A0A4P6XQY7</accession>
<dbReference type="GO" id="GO:0030127">
    <property type="term" value="C:COPII vesicle coat"/>
    <property type="evidence" value="ECO:0007669"/>
    <property type="project" value="InterPro"/>
</dbReference>
<dbReference type="InterPro" id="IPR006896">
    <property type="entry name" value="Sec23/24_trunk_dom"/>
</dbReference>
<dbReference type="Gene3D" id="1.20.120.730">
    <property type="entry name" value="Sec23/Sec24 helical domain"/>
    <property type="match status" value="1"/>
</dbReference>
<dbReference type="SUPFAM" id="SSF81995">
    <property type="entry name" value="beta-sandwich domain of Sec23/24"/>
    <property type="match status" value="1"/>
</dbReference>
<dbReference type="EMBL" id="CP034458">
    <property type="protein sequence ID" value="QBM88488.1"/>
    <property type="molecule type" value="Genomic_DNA"/>
</dbReference>
<dbReference type="InterPro" id="IPR036180">
    <property type="entry name" value="Gelsolin-like_dom_sf"/>
</dbReference>
<dbReference type="Pfam" id="PF04815">
    <property type="entry name" value="Sec23_helical"/>
    <property type="match status" value="1"/>
</dbReference>
<dbReference type="InterPro" id="IPR006900">
    <property type="entry name" value="Sec23/24_helical_dom"/>
</dbReference>
<keyword evidence="3" id="KW-0813">Transport</keyword>
<evidence type="ECO:0000256" key="2">
    <source>
        <dbReference type="ARBA" id="ARBA00008334"/>
    </source>
</evidence>
<dbReference type="InterPro" id="IPR029006">
    <property type="entry name" value="ADF-H/Gelsolin-like_dom_sf"/>
</dbReference>
<evidence type="ECO:0000313" key="11">
    <source>
        <dbReference type="Proteomes" id="UP000292447"/>
    </source>
</evidence>
<evidence type="ECO:0000259" key="7">
    <source>
        <dbReference type="Pfam" id="PF04811"/>
    </source>
</evidence>
<dbReference type="GO" id="GO:0000149">
    <property type="term" value="F:SNARE binding"/>
    <property type="evidence" value="ECO:0007669"/>
    <property type="project" value="TreeGrafter"/>
</dbReference>
<evidence type="ECO:0000256" key="1">
    <source>
        <dbReference type="ARBA" id="ARBA00004394"/>
    </source>
</evidence>
<gene>
    <name evidence="10" type="primary">MPUL0C04560</name>
    <name evidence="10" type="ORF">METSCH_C04560</name>
</gene>
<dbReference type="InterPro" id="IPR036174">
    <property type="entry name" value="Znf_Sec23_Sec24_sf"/>
</dbReference>
<proteinExistence type="inferred from homology"/>
<dbReference type="GO" id="GO:0090110">
    <property type="term" value="P:COPII-coated vesicle cargo loading"/>
    <property type="evidence" value="ECO:0007669"/>
    <property type="project" value="TreeGrafter"/>
</dbReference>
<dbReference type="Pfam" id="PF04810">
    <property type="entry name" value="zf-Sec23_Sec24"/>
    <property type="match status" value="1"/>
</dbReference>
<dbReference type="SUPFAM" id="SSF82754">
    <property type="entry name" value="C-terminal, gelsolin-like domain of Sec23/24"/>
    <property type="match status" value="1"/>
</dbReference>
<evidence type="ECO:0000259" key="6">
    <source>
        <dbReference type="Pfam" id="PF04810"/>
    </source>
</evidence>
<comment type="subcellular location">
    <subcellularLocation>
        <location evidence="1">Golgi apparatus membrane</location>
    </subcellularLocation>
</comment>
<dbReference type="SUPFAM" id="SSF81811">
    <property type="entry name" value="Helical domain of Sec23/24"/>
    <property type="match status" value="1"/>
</dbReference>
<feature type="domain" description="Zinc finger Sec23/Sec24-type" evidence="6">
    <location>
        <begin position="234"/>
        <end position="272"/>
    </location>
</feature>
<dbReference type="InterPro" id="IPR050550">
    <property type="entry name" value="SEC23_SEC24_subfamily"/>
</dbReference>
<evidence type="ECO:0000256" key="4">
    <source>
        <dbReference type="ARBA" id="ARBA00022927"/>
    </source>
</evidence>
<protein>
    <submittedName>
        <fullName evidence="10">Protein transport protein SEC24</fullName>
    </submittedName>
</protein>
<dbReference type="Gene3D" id="2.30.30.380">
    <property type="entry name" value="Zn-finger domain of Sec23/24"/>
    <property type="match status" value="1"/>
</dbReference>
<comment type="similarity">
    <text evidence="2">Belongs to the SEC23/SEC24 family. SEC24 subfamily.</text>
</comment>
<dbReference type="SUPFAM" id="SSF82919">
    <property type="entry name" value="Zn-finger domain of Sec23/24"/>
    <property type="match status" value="1"/>
</dbReference>
<keyword evidence="4" id="KW-0653">Protein transport</keyword>
<dbReference type="PANTHER" id="PTHR13803:SF4">
    <property type="entry name" value="SECRETORY 24CD, ISOFORM C"/>
    <property type="match status" value="1"/>
</dbReference>
<dbReference type="GO" id="GO:0000139">
    <property type="term" value="C:Golgi membrane"/>
    <property type="evidence" value="ECO:0007669"/>
    <property type="project" value="UniProtKB-SubCell"/>
</dbReference>
<dbReference type="GO" id="GO:0070971">
    <property type="term" value="C:endoplasmic reticulum exit site"/>
    <property type="evidence" value="ECO:0007669"/>
    <property type="project" value="TreeGrafter"/>
</dbReference>
<dbReference type="Gene3D" id="2.60.40.1670">
    <property type="entry name" value="beta-sandwich domain of Sec23/24"/>
    <property type="match status" value="1"/>
</dbReference>
<dbReference type="Gene3D" id="3.40.20.10">
    <property type="entry name" value="Severin"/>
    <property type="match status" value="1"/>
</dbReference>
<feature type="domain" description="Sec23/Sec24 helical" evidence="8">
    <location>
        <begin position="667"/>
        <end position="773"/>
    </location>
</feature>
<evidence type="ECO:0000259" key="8">
    <source>
        <dbReference type="Pfam" id="PF04815"/>
    </source>
</evidence>
<dbReference type="SUPFAM" id="SSF53300">
    <property type="entry name" value="vWA-like"/>
    <property type="match status" value="1"/>
</dbReference>
<keyword evidence="5" id="KW-0333">Golgi apparatus</keyword>